<reference evidence="2" key="1">
    <citation type="submission" date="2020-05" db="EMBL/GenBank/DDBJ databases">
        <title>WGS assembly of Panicum virgatum.</title>
        <authorList>
            <person name="Lovell J.T."/>
            <person name="Jenkins J."/>
            <person name="Shu S."/>
            <person name="Juenger T.E."/>
            <person name="Schmutz J."/>
        </authorList>
    </citation>
    <scope>NUCLEOTIDE SEQUENCE</scope>
    <source>
        <strain evidence="2">AP13</strain>
    </source>
</reference>
<dbReference type="AlphaFoldDB" id="A0A8T0NDD2"/>
<dbReference type="Proteomes" id="UP000823388">
    <property type="component" value="Chromosome 9K"/>
</dbReference>
<name>A0A8T0NDD2_PANVG</name>
<dbReference type="EMBL" id="CM029053">
    <property type="protein sequence ID" value="KAG2546855.1"/>
    <property type="molecule type" value="Genomic_DNA"/>
</dbReference>
<keyword evidence="3" id="KW-1185">Reference proteome</keyword>
<evidence type="ECO:0000313" key="2">
    <source>
        <dbReference type="EMBL" id="KAG2546855.1"/>
    </source>
</evidence>
<evidence type="ECO:0000256" key="1">
    <source>
        <dbReference type="SAM" id="MobiDB-lite"/>
    </source>
</evidence>
<protein>
    <submittedName>
        <fullName evidence="2">Uncharacterized protein</fullName>
    </submittedName>
</protein>
<sequence length="55" mass="6137">MRNCRSRCARESSGAANARSSAPRHVRQQLSTDRSHLSVFRYSVTKCVVNPDLSS</sequence>
<comment type="caution">
    <text evidence="2">The sequence shown here is derived from an EMBL/GenBank/DDBJ whole genome shotgun (WGS) entry which is preliminary data.</text>
</comment>
<accession>A0A8T0NDD2</accession>
<evidence type="ECO:0000313" key="3">
    <source>
        <dbReference type="Proteomes" id="UP000823388"/>
    </source>
</evidence>
<organism evidence="2 3">
    <name type="scientific">Panicum virgatum</name>
    <name type="common">Blackwell switchgrass</name>
    <dbReference type="NCBI Taxonomy" id="38727"/>
    <lineage>
        <taxon>Eukaryota</taxon>
        <taxon>Viridiplantae</taxon>
        <taxon>Streptophyta</taxon>
        <taxon>Embryophyta</taxon>
        <taxon>Tracheophyta</taxon>
        <taxon>Spermatophyta</taxon>
        <taxon>Magnoliopsida</taxon>
        <taxon>Liliopsida</taxon>
        <taxon>Poales</taxon>
        <taxon>Poaceae</taxon>
        <taxon>PACMAD clade</taxon>
        <taxon>Panicoideae</taxon>
        <taxon>Panicodae</taxon>
        <taxon>Paniceae</taxon>
        <taxon>Panicinae</taxon>
        <taxon>Panicum</taxon>
        <taxon>Panicum sect. Hiantes</taxon>
    </lineage>
</organism>
<feature type="region of interest" description="Disordered" evidence="1">
    <location>
        <begin position="1"/>
        <end position="32"/>
    </location>
</feature>
<proteinExistence type="predicted"/>
<gene>
    <name evidence="2" type="ORF">PVAP13_9KG049314</name>
</gene>